<dbReference type="AlphaFoldDB" id="A0A2T4HWM6"/>
<dbReference type="Pfam" id="PF00561">
    <property type="entry name" value="Abhydrolase_1"/>
    <property type="match status" value="1"/>
</dbReference>
<comment type="similarity">
    <text evidence="1 3">Belongs to the peptidase S33 family.</text>
</comment>
<dbReference type="PROSITE" id="PS51318">
    <property type="entry name" value="TAT"/>
    <property type="match status" value="1"/>
</dbReference>
<organism evidence="7 8">
    <name type="scientific">Edaphosphingomonas fennica</name>
    <dbReference type="NCBI Taxonomy" id="114404"/>
    <lineage>
        <taxon>Bacteria</taxon>
        <taxon>Pseudomonadati</taxon>
        <taxon>Pseudomonadota</taxon>
        <taxon>Alphaproteobacteria</taxon>
        <taxon>Sphingomonadales</taxon>
        <taxon>Rhizorhabdaceae</taxon>
        <taxon>Edaphosphingomonas</taxon>
    </lineage>
</organism>
<feature type="active site" description="Nucleophile" evidence="4">
    <location>
        <position position="133"/>
    </location>
</feature>
<dbReference type="InterPro" id="IPR006311">
    <property type="entry name" value="TAT_signal"/>
</dbReference>
<evidence type="ECO:0000256" key="4">
    <source>
        <dbReference type="PIRSR" id="PIRSR005539-1"/>
    </source>
</evidence>
<keyword evidence="8" id="KW-1185">Reference proteome</keyword>
<dbReference type="PANTHER" id="PTHR43798:SF27">
    <property type="entry name" value="HYDROLASE ALPHA_BETA HYDROLASE FOLD FAMILY"/>
    <property type="match status" value="1"/>
</dbReference>
<sequence>MEMDRRTTLAMAGATLLSPAAALAETAPRLAPDRELMVPVPGGRAYVRINGDLAGPRPPVVMVHGGPGGSHGAFLPALPLARDRAVILYDQLDCGLSEKPGDPANWRVPRFVEELEAIRAALGVDRWHVLGHSWGGTVALEYAARQPEALVSLVLQGPLISTRAWMADAATLRAKLPADVQAALTACEGASPPPVAACTAAVDAFYARFWRLRPAPQWAIDYEQAHGLKLAANLYNHMWGPNEFRATGTLKDYDGEPLLKRVAAPTLFLIGDSDEVTPETARRFTAETPGARLEIIAGAAHRTQSDQPEVYNAALSAWLAGHDPK</sequence>
<keyword evidence="2 3" id="KW-0378">Hydrolase</keyword>
<dbReference type="PANTHER" id="PTHR43798">
    <property type="entry name" value="MONOACYLGLYCEROL LIPASE"/>
    <property type="match status" value="1"/>
</dbReference>
<feature type="active site" description="Proton donor" evidence="4">
    <location>
        <position position="301"/>
    </location>
</feature>
<proteinExistence type="inferred from homology"/>
<evidence type="ECO:0000256" key="1">
    <source>
        <dbReference type="ARBA" id="ARBA00010088"/>
    </source>
</evidence>
<dbReference type="GO" id="GO:0016020">
    <property type="term" value="C:membrane"/>
    <property type="evidence" value="ECO:0007669"/>
    <property type="project" value="TreeGrafter"/>
</dbReference>
<feature type="domain" description="AB hydrolase-1" evidence="6">
    <location>
        <begin position="58"/>
        <end position="305"/>
    </location>
</feature>
<dbReference type="PRINTS" id="PR00111">
    <property type="entry name" value="ABHYDROLASE"/>
</dbReference>
<name>A0A2T4HWM6_9SPHN</name>
<evidence type="ECO:0000256" key="2">
    <source>
        <dbReference type="ARBA" id="ARBA00022801"/>
    </source>
</evidence>
<evidence type="ECO:0000256" key="5">
    <source>
        <dbReference type="SAM" id="SignalP"/>
    </source>
</evidence>
<dbReference type="InterPro" id="IPR050266">
    <property type="entry name" value="AB_hydrolase_sf"/>
</dbReference>
<evidence type="ECO:0000313" key="8">
    <source>
        <dbReference type="Proteomes" id="UP000241206"/>
    </source>
</evidence>
<dbReference type="InterPro" id="IPR005945">
    <property type="entry name" value="Pro_imino_pep"/>
</dbReference>
<dbReference type="InterPro" id="IPR002410">
    <property type="entry name" value="Peptidase_S33"/>
</dbReference>
<feature type="chain" id="PRO_5015542718" evidence="5">
    <location>
        <begin position="25"/>
        <end position="325"/>
    </location>
</feature>
<protein>
    <submittedName>
        <fullName evidence="7">Peptidase S33</fullName>
    </submittedName>
</protein>
<dbReference type="PRINTS" id="PR00793">
    <property type="entry name" value="PROAMNOPTASE"/>
</dbReference>
<evidence type="ECO:0000313" key="7">
    <source>
        <dbReference type="EMBL" id="PTD20228.1"/>
    </source>
</evidence>
<dbReference type="GO" id="GO:0008233">
    <property type="term" value="F:peptidase activity"/>
    <property type="evidence" value="ECO:0007669"/>
    <property type="project" value="InterPro"/>
</dbReference>
<accession>A0A2T4HWM6</accession>
<gene>
    <name evidence="7" type="ORF">CV103_11635</name>
</gene>
<dbReference type="InterPro" id="IPR029058">
    <property type="entry name" value="AB_hydrolase_fold"/>
</dbReference>
<keyword evidence="5" id="KW-0732">Signal</keyword>
<feature type="active site" evidence="4">
    <location>
        <position position="274"/>
    </location>
</feature>
<reference evidence="7 8" key="1">
    <citation type="submission" date="2017-11" db="EMBL/GenBank/DDBJ databases">
        <title>Sphingomonas oleivorans sp. nov., isolated from oil-contaminated soil.</title>
        <authorList>
            <person name="Wang L."/>
            <person name="Chen L."/>
        </authorList>
    </citation>
    <scope>NUCLEOTIDE SEQUENCE [LARGE SCALE GENOMIC DNA]</scope>
    <source>
        <strain evidence="7 8">K101</strain>
    </source>
</reference>
<dbReference type="NCBIfam" id="TIGR01250">
    <property type="entry name" value="pro_imino_pep_2"/>
    <property type="match status" value="1"/>
</dbReference>
<dbReference type="GO" id="GO:0006508">
    <property type="term" value="P:proteolysis"/>
    <property type="evidence" value="ECO:0007669"/>
    <property type="project" value="InterPro"/>
</dbReference>
<dbReference type="EMBL" id="PHHF01000048">
    <property type="protein sequence ID" value="PTD20228.1"/>
    <property type="molecule type" value="Genomic_DNA"/>
</dbReference>
<dbReference type="Gene3D" id="3.40.50.1820">
    <property type="entry name" value="alpha/beta hydrolase"/>
    <property type="match status" value="1"/>
</dbReference>
<evidence type="ECO:0000256" key="3">
    <source>
        <dbReference type="PIRNR" id="PIRNR005539"/>
    </source>
</evidence>
<comment type="caution">
    <text evidence="7">The sequence shown here is derived from an EMBL/GenBank/DDBJ whole genome shotgun (WGS) entry which is preliminary data.</text>
</comment>
<evidence type="ECO:0000259" key="6">
    <source>
        <dbReference type="Pfam" id="PF00561"/>
    </source>
</evidence>
<dbReference type="Proteomes" id="UP000241206">
    <property type="component" value="Unassembled WGS sequence"/>
</dbReference>
<feature type="signal peptide" evidence="5">
    <location>
        <begin position="1"/>
        <end position="24"/>
    </location>
</feature>
<dbReference type="PIRSF" id="PIRSF005539">
    <property type="entry name" value="Pept_S33_TRI_F1"/>
    <property type="match status" value="1"/>
</dbReference>
<dbReference type="SUPFAM" id="SSF53474">
    <property type="entry name" value="alpha/beta-Hydrolases"/>
    <property type="match status" value="1"/>
</dbReference>
<dbReference type="InterPro" id="IPR000073">
    <property type="entry name" value="AB_hydrolase_1"/>
</dbReference>